<feature type="region of interest" description="Disordered" evidence="2">
    <location>
        <begin position="2377"/>
        <end position="2414"/>
    </location>
</feature>
<feature type="repeat" description="WD" evidence="1">
    <location>
        <begin position="2825"/>
        <end position="2866"/>
    </location>
</feature>
<dbReference type="PANTHER" id="PTHR13950">
    <property type="entry name" value="RABCONNECTIN-RELATED"/>
    <property type="match status" value="1"/>
</dbReference>
<feature type="compositionally biased region" description="Basic and acidic residues" evidence="2">
    <location>
        <begin position="406"/>
        <end position="417"/>
    </location>
</feature>
<organism evidence="4 5">
    <name type="scientific">Acrobeloides nanus</name>
    <dbReference type="NCBI Taxonomy" id="290746"/>
    <lineage>
        <taxon>Eukaryota</taxon>
        <taxon>Metazoa</taxon>
        <taxon>Ecdysozoa</taxon>
        <taxon>Nematoda</taxon>
        <taxon>Chromadorea</taxon>
        <taxon>Rhabditida</taxon>
        <taxon>Tylenchina</taxon>
        <taxon>Cephalobomorpha</taxon>
        <taxon>Cephaloboidea</taxon>
        <taxon>Cephalobidae</taxon>
        <taxon>Acrobeloides</taxon>
    </lineage>
</organism>
<dbReference type="InterPro" id="IPR001680">
    <property type="entry name" value="WD40_rpt"/>
</dbReference>
<evidence type="ECO:0000313" key="5">
    <source>
        <dbReference type="WBParaSite" id="ACRNAN_scaffold639.g14958.t2"/>
    </source>
</evidence>
<dbReference type="PROSITE" id="PS50082">
    <property type="entry name" value="WD_REPEATS_2"/>
    <property type="match status" value="2"/>
</dbReference>
<dbReference type="InterPro" id="IPR052208">
    <property type="entry name" value="DmX-like/RAVE_component"/>
</dbReference>
<dbReference type="InterPro" id="IPR015943">
    <property type="entry name" value="WD40/YVTN_repeat-like_dom_sf"/>
</dbReference>
<evidence type="ECO:0000256" key="1">
    <source>
        <dbReference type="PROSITE-ProRule" id="PRU00221"/>
    </source>
</evidence>
<dbReference type="SUPFAM" id="SSF50978">
    <property type="entry name" value="WD40 repeat-like"/>
    <property type="match status" value="2"/>
</dbReference>
<feature type="compositionally biased region" description="Low complexity" evidence="2">
    <location>
        <begin position="444"/>
        <end position="454"/>
    </location>
</feature>
<evidence type="ECO:0000256" key="2">
    <source>
        <dbReference type="SAM" id="MobiDB-lite"/>
    </source>
</evidence>
<feature type="repeat" description="WD" evidence="1">
    <location>
        <begin position="2869"/>
        <end position="2910"/>
    </location>
</feature>
<dbReference type="PANTHER" id="PTHR13950:SF9">
    <property type="entry name" value="RABCONNECTIN-3A"/>
    <property type="match status" value="1"/>
</dbReference>
<dbReference type="SMART" id="SM00320">
    <property type="entry name" value="WD40"/>
    <property type="match status" value="9"/>
</dbReference>
<proteinExistence type="predicted"/>
<keyword evidence="1" id="KW-0853">WD repeat</keyword>
<dbReference type="Pfam" id="PF12234">
    <property type="entry name" value="Rav1p_C"/>
    <property type="match status" value="2"/>
</dbReference>
<feature type="region of interest" description="Disordered" evidence="2">
    <location>
        <begin position="2290"/>
        <end position="2321"/>
    </location>
</feature>
<evidence type="ECO:0000259" key="3">
    <source>
        <dbReference type="Pfam" id="PF12234"/>
    </source>
</evidence>
<evidence type="ECO:0000313" key="4">
    <source>
        <dbReference type="Proteomes" id="UP000887540"/>
    </source>
</evidence>
<dbReference type="Pfam" id="PF00400">
    <property type="entry name" value="WD40"/>
    <property type="match status" value="3"/>
</dbReference>
<feature type="region of interest" description="Disordered" evidence="2">
    <location>
        <begin position="1438"/>
        <end position="1466"/>
    </location>
</feature>
<dbReference type="Proteomes" id="UP000887540">
    <property type="component" value="Unplaced"/>
</dbReference>
<dbReference type="Gene3D" id="2.130.10.10">
    <property type="entry name" value="YVTN repeat-like/Quinoprotein amine dehydrogenase"/>
    <property type="match status" value="3"/>
</dbReference>
<dbReference type="GO" id="GO:0043291">
    <property type="term" value="C:RAVE complex"/>
    <property type="evidence" value="ECO:0007669"/>
    <property type="project" value="TreeGrafter"/>
</dbReference>
<keyword evidence="4" id="KW-1185">Reference proteome</keyword>
<feature type="region of interest" description="Disordered" evidence="2">
    <location>
        <begin position="1364"/>
        <end position="1383"/>
    </location>
</feature>
<accession>A0A914EA27</accession>
<dbReference type="WBParaSite" id="ACRNAN_scaffold639.g14958.t2">
    <property type="protein sequence ID" value="ACRNAN_scaffold639.g14958.t2"/>
    <property type="gene ID" value="ACRNAN_scaffold639.g14958"/>
</dbReference>
<dbReference type="GO" id="GO:0007035">
    <property type="term" value="P:vacuolar acidification"/>
    <property type="evidence" value="ECO:0007669"/>
    <property type="project" value="TreeGrafter"/>
</dbReference>
<feature type="region of interest" description="Disordered" evidence="2">
    <location>
        <begin position="406"/>
        <end position="459"/>
    </location>
</feature>
<reference evidence="5" key="1">
    <citation type="submission" date="2022-11" db="UniProtKB">
        <authorList>
            <consortium name="WormBaseParasite"/>
        </authorList>
    </citation>
    <scope>IDENTIFICATION</scope>
</reference>
<feature type="compositionally biased region" description="Acidic residues" evidence="2">
    <location>
        <begin position="1440"/>
        <end position="1456"/>
    </location>
</feature>
<dbReference type="InterPro" id="IPR022033">
    <property type="entry name" value="Rav1p_C"/>
</dbReference>
<dbReference type="PROSITE" id="PS50294">
    <property type="entry name" value="WD_REPEATS_REGION"/>
    <property type="match status" value="1"/>
</dbReference>
<name>A0A914EA27_9BILA</name>
<feature type="compositionally biased region" description="Low complexity" evidence="2">
    <location>
        <begin position="2302"/>
        <end position="2321"/>
    </location>
</feature>
<protein>
    <submittedName>
        <fullName evidence="5">RAVE complex protein Rav1 C-terminal domain-containing protein</fullName>
    </submittedName>
</protein>
<dbReference type="InterPro" id="IPR036322">
    <property type="entry name" value="WD40_repeat_dom_sf"/>
</dbReference>
<feature type="domain" description="RAVE complex protein Rav1 C-terminal" evidence="3">
    <location>
        <begin position="1559"/>
        <end position="1856"/>
    </location>
</feature>
<feature type="domain" description="RAVE complex protein Rav1 C-terminal" evidence="3">
    <location>
        <begin position="1166"/>
        <end position="1377"/>
    </location>
</feature>
<sequence length="2979" mass="334208">MNVHQVITGALNRGDSSFAVGSIDGLSFTVCAVGAEITILSSNFERIQIIAGNSEQPEVVKAVNCCNDSGKIAAAYQSSIRIFEPFPIDDSKIDSKYRYRWTEVQKLELNGPINTVQWVLDGLRLMVVSGCELILYQHKLLSSAVTGKSAVSFALEEKPASPHEGVWENVWTMNVANEVRVLKFSPDGTLFATYGENDRLVKIWFPQGEHGGFNFSFIYIQHPAPVCGIEWRRTSRYMPRKSIQNVLITWCEDNTSRIWKETPFHDSNLDSLLEAVDSVSRQKQKRKHKHASIKKAGNKLISRLSHLTHTKRTKSQSILSTAAPNLSRSSTFADFAVPATTSTTINFYLAASINAENDCLLVPSMDSLSAHSKRPFAVHWLNNKELAFNQEVEKILAEALFHDSPDSSAKSDKDDHIQNGLSAPDDISSHNGALMTPPSPQPPESITTESPSTTMRLSSHHGSIQDLASVKDVLDLKLEGLLRQWNKSFDILFSVHPVDGSLLTWTVEWLDDTWRQPRISFASRLPNAFPLTDASSLNLSLYTFSSHDPTFLYALHKSTSESEKASNQGSLAPQTLYDRTLPSHQLHNLLLLTSHENGSLNLWQLTMEDNCSFTQILNVIHLSRMCGHRFNISQVNAHPVLPLLLTASHFHQNATSCSVNESEESELILWKVSPVAPLCKSGGIRELARLTSSSPRTFTCLAWVPAILPSYTLGSVCNSPSSCFVASNNGKLSLYQAVVDARGLLSELYSSRGIRSRSTSLSSVSEIDDAQQKNAPQLKETFNVVSTQSTAKPGCILHLSEIINSEHSWHDILLLHIFNEGLAIANRVLTEEQQSAVNDRFKEPVFADNYFLVMIIKSANEDILRTWSLKLSSQAPIPIKDYDQDLLADAQTKSVENEVNFYPPASPIAPSAAKLNINSCKIYDSPIVLPHGVRVVSAVASAGHLPSSSLYPACRAPYILLLACSDDQVRFFRCISETNNDQVVYQWEPWAMIGNGLDSALEMEGEICNVSSAHSGRFACAFRTEVASQFMSKAIEVAIFECESSGGVEWLREDTFNLEKQLIQTINSNKFSSILTMDDLKNGSCFFEILYIVLGKLMDTVRIDWVSAEDGSHLLTIGIAHIIYLFTRVSQNVAQQNIVMMKETETRKKAPLRKSSSLVGTMLRANRFARWVCIRTVELQSADGFRPMPIAMSWVRDGLLIVGLRSEMRVYNQWNMIPRTDEAPPVVKIQSKQSKSKIDDVTPGIKALSLSKSTSMMEQLVKKSRADLTKPIMVKDIINKVMSTKNLIDFEKEQSVIEAVSEEGLFEATRLANPILPQYHPKQLIEMLNSGKTKRVKAILLHVLQTLKKKHLTVSNPLSRAASIRRLNSSDEPEQDGGVARKKSIHVNFEDEGAEYDELQGISPLPLYALLDADNASLIQEKAASVDKPGQAYDSLFNETNEEDSDLDDMFDDMDDENRSRSRSSSISSEYIVQNKAVNLNFTMRHSRALTELLTHTHLPGLSSVDQMHLLAIADTLSHFSSNVMDKLAQANAALQPTPISTLGDSAASGYANPSVGVETVDECGLRFLMAMKQHEYLLLCLPPKQRQALRAKGMATSNIIWAFHSDTEMELLNAIPCVQKSTENWEELRSFGIAWWLRNTATLKICVEKMAKNAFQKDQNPMDSSLYYLALKKKNVLTHLFRTSQDKKMEDFFKNDFNEDFWKKAALKNAFVLMGRQRYHHAAAFFLLGGSLKDAIQTLIARVNDLQLAIVILKLYEPEKQTQLMEELLCREVLGLTSEDLRRKNSMGSMEDFSPRTNSDPFERSMAYWLLKEYTKSAATLVEEASQASLGLKSNFTECSLSDIFNFYSFLRKHPLVVRQRLNEAKIQIGSTEKFLALAKELENQVTPNKDELKLDWSEGEDEEEDEKIEADQVDTIKLEAPSNDPTKQFSIENVSDQPFRQQEIDFMSQHLKFIASLRIMVEELSTLASGYEVDGGQLRYELFKWLEKEFGVLRRVCDYKTDSQIDLDASIDEPDLSVDENSPLPLHEALRHDRVTLNYRIKCTIRRRRWLTTHQKLIRTLVSYCALHSAQNYRLISVHMELLLLLLEAQQDLVSIRHLNEPIPDIHSFPLLMASFTSTRMFVTSPLHFIENQRTDLLLSITELSYPPNFNDAVYKVYRLFNLSQGLSSCLYQSLSDTDNFASLFQEQSGALTKRIRTISMATDDISVATLPTKWPGVDSIVALIARQVDEEMPNLRLLLMECFISITMSLFCYAFSVYDSRWLYRLAAHEMNSKNFGLVFGGGGEKRLRSAPSRPPARPRQSTSSSNADSSSKSTDDSAAIRAKLHAKVFGTEHAPPNVQKTSPQAAAHVPTSEQVIFCWVPPRMHIVQFYAEKPSGNPRNEKNEVIYDSDDASSENEYDYHNDDDDEPKPHDCPTSYAWLLLRLASIIQIQYRIKQFIAVSGFDISDLPSLSPRVDRTLELLASWIESIEEQLDQFPGGCPPDFLPHMYIENEFSVQNAPLLRKYRTLIESGNTPFEYDSKDALPVKRLWTYLVRQENLSAHFIKYIFGRKDDATGAETLAAGSETKNGHAYSVKIIQREHEPILSFACNSVKPNWIVVSTGREIQEIVMDPIFDRQNKIDSGLNNRVELDIALEKMVRDPIRDNDDYQLIIDDGKSKQTSLSYKITPFIVDRSRVALRKLRKRTFGGVRRLESHPTLPNYVSGASDGSIYLWEWGAEQPVFTARAAGQYAKVNKLTFSHHGNKFAAVDGDGLLCIWNATQSAVHRKPFFSQKCHTKMASDVKFLGQASTLLVTAGNSSGDQNVILWDTLMPQAKVVVHSFVGHSDGATCVVYLPHTQTIASGGRHGEICLWDIRQRQLRSTLKAFESTSVVKSLCVDTTSDLLVAGSSDGDIRVWNADANPQLLQTLTGEHVARGGFSLRQVGSSSLQGVQQLFIDSQMRLFSCGADCSLKFRPISKKNIKAFFRILNPAILGH</sequence>
<feature type="compositionally biased region" description="Acidic residues" evidence="2">
    <location>
        <begin position="2391"/>
        <end position="2411"/>
    </location>
</feature>